<gene>
    <name evidence="2" type="ORF">PLEPLA_LOCUS18295</name>
</gene>
<feature type="region of interest" description="Disordered" evidence="1">
    <location>
        <begin position="131"/>
        <end position="165"/>
    </location>
</feature>
<sequence length="351" mass="37848">MDGRVEPHLPPPPQASAPVCTSTAERPTEHLFASVPVVWRLKPKEPLVYKRLRLRQASDVYVHGLLPGLCRARPPKESALSLGHSLCLHPGKVEEGVGGRGGELSASGAPAIAAMILTGLLSPISNSLLRGFTPPHHHHHHQHQQQPLPQHKGLSVGPGRHPRSQLGQVAIPTGSINCNAVLLDPKLPSLDLNESPGNNKALVHRGTSRSTMFANQHAVPCSAPLMDGVSRPMRPAVLSQPAQRPRPAEVQSGKGAERRGVITRLDSLCPLPALLRGDNLFSTDGETHWSPGNPVSCILNWSPSDSFPDTRRYRFPFISWRRPNSSAQSANGSLLEAAVRAACKRNCAPMM</sequence>
<comment type="caution">
    <text evidence="2">The sequence shown here is derived from an EMBL/GenBank/DDBJ whole genome shotgun (WGS) entry which is preliminary data.</text>
</comment>
<feature type="region of interest" description="Disordered" evidence="1">
    <location>
        <begin position="237"/>
        <end position="257"/>
    </location>
</feature>
<accession>A0A9N7UEC0</accession>
<organism evidence="2 3">
    <name type="scientific">Pleuronectes platessa</name>
    <name type="common">European plaice</name>
    <dbReference type="NCBI Taxonomy" id="8262"/>
    <lineage>
        <taxon>Eukaryota</taxon>
        <taxon>Metazoa</taxon>
        <taxon>Chordata</taxon>
        <taxon>Craniata</taxon>
        <taxon>Vertebrata</taxon>
        <taxon>Euteleostomi</taxon>
        <taxon>Actinopterygii</taxon>
        <taxon>Neopterygii</taxon>
        <taxon>Teleostei</taxon>
        <taxon>Neoteleostei</taxon>
        <taxon>Acanthomorphata</taxon>
        <taxon>Carangaria</taxon>
        <taxon>Pleuronectiformes</taxon>
        <taxon>Pleuronectoidei</taxon>
        <taxon>Pleuronectidae</taxon>
        <taxon>Pleuronectes</taxon>
    </lineage>
</organism>
<evidence type="ECO:0000313" key="2">
    <source>
        <dbReference type="EMBL" id="CAB1430313.1"/>
    </source>
</evidence>
<dbReference type="AlphaFoldDB" id="A0A9N7UEC0"/>
<protein>
    <submittedName>
        <fullName evidence="2">Uncharacterized protein</fullName>
    </submittedName>
</protein>
<name>A0A9N7UEC0_PLEPL</name>
<reference evidence="2" key="1">
    <citation type="submission" date="2020-03" db="EMBL/GenBank/DDBJ databases">
        <authorList>
            <person name="Weist P."/>
        </authorList>
    </citation>
    <scope>NUCLEOTIDE SEQUENCE</scope>
</reference>
<dbReference type="EMBL" id="CADEAL010001224">
    <property type="protein sequence ID" value="CAB1430313.1"/>
    <property type="molecule type" value="Genomic_DNA"/>
</dbReference>
<proteinExistence type="predicted"/>
<evidence type="ECO:0000313" key="3">
    <source>
        <dbReference type="Proteomes" id="UP001153269"/>
    </source>
</evidence>
<keyword evidence="3" id="KW-1185">Reference proteome</keyword>
<dbReference type="Proteomes" id="UP001153269">
    <property type="component" value="Unassembled WGS sequence"/>
</dbReference>
<evidence type="ECO:0000256" key="1">
    <source>
        <dbReference type="SAM" id="MobiDB-lite"/>
    </source>
</evidence>